<gene>
    <name evidence="5" type="ORF">GV64_07945</name>
</gene>
<accession>A0A081K952</accession>
<dbReference type="GO" id="GO:0005886">
    <property type="term" value="C:plasma membrane"/>
    <property type="evidence" value="ECO:0007669"/>
    <property type="project" value="TreeGrafter"/>
</dbReference>
<keyword evidence="3" id="KW-0472">Membrane</keyword>
<dbReference type="AlphaFoldDB" id="A0A081K952"/>
<comment type="caution">
    <text evidence="5">The sequence shown here is derived from an EMBL/GenBank/DDBJ whole genome shotgun (WGS) entry which is preliminary data.</text>
</comment>
<dbReference type="EMBL" id="JOJP01000001">
    <property type="protein sequence ID" value="KEI70678.1"/>
    <property type="molecule type" value="Genomic_DNA"/>
</dbReference>
<protein>
    <recommendedName>
        <fullName evidence="4">CNNM transmembrane domain-containing protein</fullName>
    </recommendedName>
</protein>
<keyword evidence="3" id="KW-1133">Transmembrane helix</keyword>
<keyword evidence="1" id="KW-0677">Repeat</keyword>
<feature type="transmembrane region" description="Helical" evidence="3">
    <location>
        <begin position="71"/>
        <end position="94"/>
    </location>
</feature>
<dbReference type="PANTHER" id="PTHR22777:SF17">
    <property type="entry name" value="UPF0053 PROTEIN SLL0260"/>
    <property type="match status" value="1"/>
</dbReference>
<organism evidence="5 6">
    <name type="scientific">Endozoicomonas elysicola</name>
    <dbReference type="NCBI Taxonomy" id="305900"/>
    <lineage>
        <taxon>Bacteria</taxon>
        <taxon>Pseudomonadati</taxon>
        <taxon>Pseudomonadota</taxon>
        <taxon>Gammaproteobacteria</taxon>
        <taxon>Oceanospirillales</taxon>
        <taxon>Endozoicomonadaceae</taxon>
        <taxon>Endozoicomonas</taxon>
    </lineage>
</organism>
<evidence type="ECO:0000259" key="4">
    <source>
        <dbReference type="Pfam" id="PF01595"/>
    </source>
</evidence>
<dbReference type="InterPro" id="IPR046342">
    <property type="entry name" value="CBS_dom_sf"/>
</dbReference>
<keyword evidence="3" id="KW-0812">Transmembrane</keyword>
<dbReference type="eggNOG" id="COG1253">
    <property type="taxonomic scope" value="Bacteria"/>
</dbReference>
<proteinExistence type="predicted"/>
<dbReference type="SUPFAM" id="SSF54631">
    <property type="entry name" value="CBS-domain pair"/>
    <property type="match status" value="1"/>
</dbReference>
<feature type="transmembrane region" description="Helical" evidence="3">
    <location>
        <begin position="12"/>
        <end position="34"/>
    </location>
</feature>
<name>A0A081K952_9GAMM</name>
<dbReference type="InterPro" id="IPR002550">
    <property type="entry name" value="CNNM"/>
</dbReference>
<keyword evidence="6" id="KW-1185">Reference proteome</keyword>
<dbReference type="Proteomes" id="UP000027997">
    <property type="component" value="Unassembled WGS sequence"/>
</dbReference>
<dbReference type="STRING" id="305900.GV64_07945"/>
<feature type="transmembrane region" description="Helical" evidence="3">
    <location>
        <begin position="100"/>
        <end position="121"/>
    </location>
</feature>
<dbReference type="PANTHER" id="PTHR22777">
    <property type="entry name" value="HEMOLYSIN-RELATED"/>
    <property type="match status" value="1"/>
</dbReference>
<keyword evidence="2" id="KW-0129">CBS domain</keyword>
<evidence type="ECO:0000256" key="3">
    <source>
        <dbReference type="SAM" id="Phobius"/>
    </source>
</evidence>
<reference evidence="5 6" key="1">
    <citation type="submission" date="2014-06" db="EMBL/GenBank/DDBJ databases">
        <title>Whole Genome Sequences of Three Symbiotic Endozoicomonas Bacteria.</title>
        <authorList>
            <person name="Neave M.J."/>
            <person name="Apprill A."/>
            <person name="Voolstra C.R."/>
        </authorList>
    </citation>
    <scope>NUCLEOTIDE SEQUENCE [LARGE SCALE GENOMIC DNA]</scope>
    <source>
        <strain evidence="5 6">DSM 22380</strain>
    </source>
</reference>
<dbReference type="Pfam" id="PF01595">
    <property type="entry name" value="CNNM"/>
    <property type="match status" value="1"/>
</dbReference>
<sequence length="325" mass="36785">MTLLLIAVFLEVWMLLVVFFACFIVAITAFLSLLESSVVSIDELKLVTILYRKPRNQDSIQMVFKKKREHLSAIVLLSTLVSISGSTLLGAMAAKEFNDLWMAVFTALLAYFMLVFAKVLPKLLAVQIAEKVVVQWSPLIRVIYRLTKYVLLLALFWTRILPRHTEETRSSDDLRSIIKHYNKRGVIGKPQRKLAEAALNSHEKVLSELVENSMPAVCLASEATVASVEDTMRLYPSKRYVVLKDSQPVGIVLYRHLARCLVNSEAGMTVGELMRKTIRLTPETSLHEAMTELHETRASIILLLGDTVEQTRVITAKKLYRALLR</sequence>
<feature type="domain" description="CNNM transmembrane" evidence="4">
    <location>
        <begin position="20"/>
        <end position="188"/>
    </location>
</feature>
<evidence type="ECO:0000313" key="6">
    <source>
        <dbReference type="Proteomes" id="UP000027997"/>
    </source>
</evidence>
<evidence type="ECO:0000256" key="2">
    <source>
        <dbReference type="ARBA" id="ARBA00023122"/>
    </source>
</evidence>
<dbReference type="Gene3D" id="3.10.580.10">
    <property type="entry name" value="CBS-domain"/>
    <property type="match status" value="1"/>
</dbReference>
<evidence type="ECO:0000313" key="5">
    <source>
        <dbReference type="EMBL" id="KEI70678.1"/>
    </source>
</evidence>
<evidence type="ECO:0000256" key="1">
    <source>
        <dbReference type="ARBA" id="ARBA00022737"/>
    </source>
</evidence>